<feature type="compositionally biased region" description="Polar residues" evidence="1">
    <location>
        <begin position="53"/>
        <end position="64"/>
    </location>
</feature>
<reference evidence="2 3" key="1">
    <citation type="journal article" date="2018" name="Mol. Biol. Evol.">
        <title>Broad Genomic Sampling Reveals a Smut Pathogenic Ancestry of the Fungal Clade Ustilaginomycotina.</title>
        <authorList>
            <person name="Kijpornyongpan T."/>
            <person name="Mondo S.J."/>
            <person name="Barry K."/>
            <person name="Sandor L."/>
            <person name="Lee J."/>
            <person name="Lipzen A."/>
            <person name="Pangilinan J."/>
            <person name="LaButti K."/>
            <person name="Hainaut M."/>
            <person name="Henrissat B."/>
            <person name="Grigoriev I.V."/>
            <person name="Spatafora J.W."/>
            <person name="Aime M.C."/>
        </authorList>
    </citation>
    <scope>NUCLEOTIDE SEQUENCE [LARGE SCALE GENOMIC DNA]</scope>
    <source>
        <strain evidence="2 3">MCA 4198</strain>
    </source>
</reference>
<feature type="region of interest" description="Disordered" evidence="1">
    <location>
        <begin position="33"/>
        <end position="157"/>
    </location>
</feature>
<evidence type="ECO:0000256" key="1">
    <source>
        <dbReference type="SAM" id="MobiDB-lite"/>
    </source>
</evidence>
<dbReference type="Proteomes" id="UP000245768">
    <property type="component" value="Unassembled WGS sequence"/>
</dbReference>
<evidence type="ECO:0000313" key="2">
    <source>
        <dbReference type="EMBL" id="PWN91379.1"/>
    </source>
</evidence>
<feature type="compositionally biased region" description="Low complexity" evidence="1">
    <location>
        <begin position="83"/>
        <end position="98"/>
    </location>
</feature>
<proteinExistence type="predicted"/>
<gene>
    <name evidence="2" type="ORF">FA10DRAFT_278216</name>
</gene>
<dbReference type="GeneID" id="37045354"/>
<evidence type="ECO:0000313" key="3">
    <source>
        <dbReference type="Proteomes" id="UP000245768"/>
    </source>
</evidence>
<accession>A0A316YQ13</accession>
<dbReference type="RefSeq" id="XP_025378577.1">
    <property type="nucleotide sequence ID" value="XM_025523438.1"/>
</dbReference>
<feature type="compositionally biased region" description="Polar residues" evidence="1">
    <location>
        <begin position="414"/>
        <end position="423"/>
    </location>
</feature>
<feature type="compositionally biased region" description="Polar residues" evidence="1">
    <location>
        <begin position="273"/>
        <end position="284"/>
    </location>
</feature>
<sequence>MAPALVLLFLRSNSSSSNVLRRDCRRKDHYKQISRRKRAGSLPWSVTDRSKRASSTSLYSSDKSCTADLDQKHQSQQRRGSRISRLLRPPLQQRQQKSQTEDASVPLRRQLTLLLGRASSDPQGPYAIASSEPKSQRRMQEIQVAQRSNDPNHDCSVRGHSVIFEQKEERRRVSSTSVIVIEQQKQACRSLPTRTGLARKAPLVTMQPGLQQQPPLPLKKASATVPLLPEPPARPDEANILWNQLEKELGVKLGPANTPSSSQSKSVERHKMTTTPHQYSSPTKPTERLRPPARSRASRIPVPSRRLLCTDSGIAPTLVLSSLSRESLPRARPFKTSLKYRKASFDCSKRPPVQAKSLSVRCQSRLPATIITKPVPSSSTDPLVYIAAGESLTRAHSCTSTLWSEPSCYSGVSDSTMPSSMPITPTKPRAPGNAETPPSPTPAPREEIVEMFLDMLRSEQREGFRCDGESFGSPAPSTAPSWRQAWHVATQEREYIGVFPERERRKRIEAIQAMEKWRG</sequence>
<organism evidence="2 3">
    <name type="scientific">Acaromyces ingoldii</name>
    <dbReference type="NCBI Taxonomy" id="215250"/>
    <lineage>
        <taxon>Eukaryota</taxon>
        <taxon>Fungi</taxon>
        <taxon>Dikarya</taxon>
        <taxon>Basidiomycota</taxon>
        <taxon>Ustilaginomycotina</taxon>
        <taxon>Exobasidiomycetes</taxon>
        <taxon>Exobasidiales</taxon>
        <taxon>Cryptobasidiaceae</taxon>
        <taxon>Acaromyces</taxon>
    </lineage>
</organism>
<feature type="region of interest" description="Disordered" evidence="1">
    <location>
        <begin position="414"/>
        <end position="444"/>
    </location>
</feature>
<feature type="region of interest" description="Disordered" evidence="1">
    <location>
        <begin position="253"/>
        <end position="300"/>
    </location>
</feature>
<protein>
    <submittedName>
        <fullName evidence="2">Uncharacterized protein</fullName>
    </submittedName>
</protein>
<dbReference type="AlphaFoldDB" id="A0A316YQ13"/>
<name>A0A316YQ13_9BASI</name>
<dbReference type="EMBL" id="KZ819635">
    <property type="protein sequence ID" value="PWN91379.1"/>
    <property type="molecule type" value="Genomic_DNA"/>
</dbReference>
<dbReference type="InParanoid" id="A0A316YQ13"/>
<keyword evidence="3" id="KW-1185">Reference proteome</keyword>